<evidence type="ECO:0000313" key="2">
    <source>
        <dbReference type="EMBL" id="SDM95116.1"/>
    </source>
</evidence>
<keyword evidence="1" id="KW-1133">Transmembrane helix</keyword>
<dbReference type="EMBL" id="LT629701">
    <property type="protein sequence ID" value="SDM95116.1"/>
    <property type="molecule type" value="Genomic_DNA"/>
</dbReference>
<gene>
    <name evidence="2" type="ORF">SAMN04489726_4159</name>
</gene>
<keyword evidence="1" id="KW-0472">Membrane</keyword>
<name>A0A1G9XF94_ALLAB</name>
<dbReference type="STRING" id="211114.SAMN04489726_4159"/>
<dbReference type="AlphaFoldDB" id="A0A1G9XF94"/>
<protein>
    <submittedName>
        <fullName evidence="2">Uncharacterized protein</fullName>
    </submittedName>
</protein>
<dbReference type="eggNOG" id="ENOG5030HZI">
    <property type="taxonomic scope" value="Bacteria"/>
</dbReference>
<sequence length="128" mass="13472">MPEATEQAEQPAKKKRSPAKLIISILIPVAVIGFGAYSYFTSVGSTSKVGDCLSGEITSDPKSAESIKKAECGAGATYKVVGRIEDKLQNEGGADGAICEPFATAEYVYWEGTKGGKGNFLCLEPFKA</sequence>
<reference evidence="2 3" key="1">
    <citation type="submission" date="2016-10" db="EMBL/GenBank/DDBJ databases">
        <authorList>
            <person name="de Groot N.N."/>
        </authorList>
    </citation>
    <scope>NUCLEOTIDE SEQUENCE [LARGE SCALE GENOMIC DNA]</scope>
    <source>
        <strain evidence="2 3">DSM 44149</strain>
    </source>
</reference>
<organism evidence="2 3">
    <name type="scientific">Allokutzneria albata</name>
    <name type="common">Kibdelosporangium albatum</name>
    <dbReference type="NCBI Taxonomy" id="211114"/>
    <lineage>
        <taxon>Bacteria</taxon>
        <taxon>Bacillati</taxon>
        <taxon>Actinomycetota</taxon>
        <taxon>Actinomycetes</taxon>
        <taxon>Pseudonocardiales</taxon>
        <taxon>Pseudonocardiaceae</taxon>
        <taxon>Allokutzneria</taxon>
    </lineage>
</organism>
<keyword evidence="1" id="KW-0812">Transmembrane</keyword>
<proteinExistence type="predicted"/>
<feature type="transmembrane region" description="Helical" evidence="1">
    <location>
        <begin position="21"/>
        <end position="40"/>
    </location>
</feature>
<keyword evidence="3" id="KW-1185">Reference proteome</keyword>
<accession>A0A1G9XF94</accession>
<dbReference type="Proteomes" id="UP000183376">
    <property type="component" value="Chromosome I"/>
</dbReference>
<evidence type="ECO:0000313" key="3">
    <source>
        <dbReference type="Proteomes" id="UP000183376"/>
    </source>
</evidence>
<evidence type="ECO:0000256" key="1">
    <source>
        <dbReference type="SAM" id="Phobius"/>
    </source>
</evidence>